<dbReference type="Proteomes" id="UP000188268">
    <property type="component" value="Unassembled WGS sequence"/>
</dbReference>
<gene>
    <name evidence="1" type="ORF">CCACVL1_06213</name>
</gene>
<name>A0A1R3JGT0_COCAP</name>
<proteinExistence type="predicted"/>
<reference evidence="1 2" key="1">
    <citation type="submission" date="2013-09" db="EMBL/GenBank/DDBJ databases">
        <title>Corchorus capsularis genome sequencing.</title>
        <authorList>
            <person name="Alam M."/>
            <person name="Haque M.S."/>
            <person name="Islam M.S."/>
            <person name="Emdad E.M."/>
            <person name="Islam M.M."/>
            <person name="Ahmed B."/>
            <person name="Halim A."/>
            <person name="Hossen Q.M.M."/>
            <person name="Hossain M.Z."/>
            <person name="Ahmed R."/>
            <person name="Khan M.M."/>
            <person name="Islam R."/>
            <person name="Rashid M.M."/>
            <person name="Khan S.A."/>
            <person name="Rahman M.S."/>
            <person name="Alam M."/>
        </authorList>
    </citation>
    <scope>NUCLEOTIDE SEQUENCE [LARGE SCALE GENOMIC DNA]</scope>
    <source>
        <strain evidence="2">cv. CVL-1</strain>
        <tissue evidence="1">Whole seedling</tissue>
    </source>
</reference>
<evidence type="ECO:0000313" key="1">
    <source>
        <dbReference type="EMBL" id="OMO94043.1"/>
    </source>
</evidence>
<protein>
    <submittedName>
        <fullName evidence="1">Uncharacterized protein</fullName>
    </submittedName>
</protein>
<keyword evidence="2" id="KW-1185">Reference proteome</keyword>
<comment type="caution">
    <text evidence="1">The sequence shown here is derived from an EMBL/GenBank/DDBJ whole genome shotgun (WGS) entry which is preliminary data.</text>
</comment>
<dbReference type="AlphaFoldDB" id="A0A1R3JGT0"/>
<evidence type="ECO:0000313" key="2">
    <source>
        <dbReference type="Proteomes" id="UP000188268"/>
    </source>
</evidence>
<organism evidence="1 2">
    <name type="scientific">Corchorus capsularis</name>
    <name type="common">Jute</name>
    <dbReference type="NCBI Taxonomy" id="210143"/>
    <lineage>
        <taxon>Eukaryota</taxon>
        <taxon>Viridiplantae</taxon>
        <taxon>Streptophyta</taxon>
        <taxon>Embryophyta</taxon>
        <taxon>Tracheophyta</taxon>
        <taxon>Spermatophyta</taxon>
        <taxon>Magnoliopsida</taxon>
        <taxon>eudicotyledons</taxon>
        <taxon>Gunneridae</taxon>
        <taxon>Pentapetalae</taxon>
        <taxon>rosids</taxon>
        <taxon>malvids</taxon>
        <taxon>Malvales</taxon>
        <taxon>Malvaceae</taxon>
        <taxon>Grewioideae</taxon>
        <taxon>Apeibeae</taxon>
        <taxon>Corchorus</taxon>
    </lineage>
</organism>
<sequence>MDSTNRRQSQSECRCGFWPTKGWGGLGCCGSHFKWGDVV</sequence>
<dbReference type="EMBL" id="AWWV01007974">
    <property type="protein sequence ID" value="OMO94043.1"/>
    <property type="molecule type" value="Genomic_DNA"/>
</dbReference>
<dbReference type="Gramene" id="OMO94043">
    <property type="protein sequence ID" value="OMO94043"/>
    <property type="gene ID" value="CCACVL1_06213"/>
</dbReference>
<accession>A0A1R3JGT0</accession>